<dbReference type="PANTHER" id="PTHR39193:SF1">
    <property type="entry name" value="5-DEOXY-GLUCURONATE ISOMERASE"/>
    <property type="match status" value="1"/>
</dbReference>
<dbReference type="RefSeq" id="WP_025773831.1">
    <property type="nucleotide sequence ID" value="NZ_DF238840.1"/>
</dbReference>
<dbReference type="InterPro" id="IPR014710">
    <property type="entry name" value="RmlC-like_jellyroll"/>
</dbReference>
<keyword evidence="1" id="KW-0413">Isomerase</keyword>
<dbReference type="InterPro" id="IPR024203">
    <property type="entry name" value="Deoxy-glucuronate_isom_IolB"/>
</dbReference>
<evidence type="ECO:0000256" key="1">
    <source>
        <dbReference type="ARBA" id="ARBA00023235"/>
    </source>
</evidence>
<dbReference type="PIRSF" id="PIRSF036628">
    <property type="entry name" value="IolB"/>
    <property type="match status" value="1"/>
</dbReference>
<organism evidence="2">
    <name type="scientific">Moorella thermoacetica Y72</name>
    <dbReference type="NCBI Taxonomy" id="1325331"/>
    <lineage>
        <taxon>Bacteria</taxon>
        <taxon>Bacillati</taxon>
        <taxon>Bacillota</taxon>
        <taxon>Clostridia</taxon>
        <taxon>Neomoorellales</taxon>
        <taxon>Neomoorellaceae</taxon>
        <taxon>Neomoorella</taxon>
    </lineage>
</organism>
<dbReference type="Proteomes" id="UP000063718">
    <property type="component" value="Unassembled WGS sequence"/>
</dbReference>
<proteinExistence type="predicted"/>
<protein>
    <submittedName>
        <fullName evidence="2">Uncharacterized enzyme</fullName>
    </submittedName>
</protein>
<dbReference type="InterPro" id="IPR021120">
    <property type="entry name" value="KduI/IolB_isomerase"/>
</dbReference>
<dbReference type="GO" id="GO:0008880">
    <property type="term" value="F:glucuronate isomerase activity"/>
    <property type="evidence" value="ECO:0007669"/>
    <property type="project" value="InterPro"/>
</dbReference>
<dbReference type="EMBL" id="DF238840">
    <property type="protein sequence ID" value="GAF26110.1"/>
    <property type="molecule type" value="Genomic_DNA"/>
</dbReference>
<dbReference type="InterPro" id="IPR011051">
    <property type="entry name" value="RmlC_Cupin_sf"/>
</dbReference>
<gene>
    <name evidence="2" type="ORF">MTY_1448</name>
</gene>
<dbReference type="NCBIfam" id="TIGR04378">
    <property type="entry name" value="myo_inos_iolB"/>
    <property type="match status" value="1"/>
</dbReference>
<dbReference type="AlphaFoldDB" id="A0A0S6UES6"/>
<dbReference type="GO" id="GO:0019310">
    <property type="term" value="P:inositol catabolic process"/>
    <property type="evidence" value="ECO:0007669"/>
    <property type="project" value="InterPro"/>
</dbReference>
<reference evidence="2" key="1">
    <citation type="journal article" date="2014" name="Gene">
        <title>Genome-guided analysis of transformation efficiency and carbon dioxide assimilation by Moorella thermoacetica Y72.</title>
        <authorList>
            <person name="Tsukahara K."/>
            <person name="Kita A."/>
            <person name="Nakashimada Y."/>
            <person name="Hoshino T."/>
            <person name="Murakami K."/>
        </authorList>
    </citation>
    <scope>NUCLEOTIDE SEQUENCE [LARGE SCALE GENOMIC DNA]</scope>
    <source>
        <strain evidence="2">Y72</strain>
    </source>
</reference>
<dbReference type="Pfam" id="PF04962">
    <property type="entry name" value="KduI"/>
    <property type="match status" value="1"/>
</dbReference>
<dbReference type="Gene3D" id="2.60.120.10">
    <property type="entry name" value="Jelly Rolls"/>
    <property type="match status" value="2"/>
</dbReference>
<name>A0A0S6UES6_NEOTH</name>
<accession>A0A0S6UES6</accession>
<evidence type="ECO:0000313" key="2">
    <source>
        <dbReference type="EMBL" id="GAF26110.1"/>
    </source>
</evidence>
<dbReference type="PANTHER" id="PTHR39193">
    <property type="entry name" value="5-DEOXY-GLUCURONATE ISOMERASE"/>
    <property type="match status" value="1"/>
</dbReference>
<sequence>MQFYYPCPVYKGRHDIIIPTDNEFMGFSLVKLGNQESHDNCSGSYEIALVILSGKATVTVDGQEFEQLGTRADIFSGRATTVYIPRDSQYRITALTDNFEAALCQVRTEKKYSPFVVPPEEVKVNHRGTQLWQRDVHDIIVDNGEGRVERIVVGETYSVPGNWSSFPSHKHDRHRPPQETELVEIYHFRVEPVNRFGVQLLYTEDGKINEAFMVKDRDTFKIPCGYHPVAAPPGVKLYYLWFLAGDHGRQMIPYDDPAFRDLRELEAV</sequence>
<dbReference type="SUPFAM" id="SSF51182">
    <property type="entry name" value="RmlC-like cupins"/>
    <property type="match status" value="1"/>
</dbReference>